<accession>A0ABW4KCP8</accession>
<dbReference type="RefSeq" id="WP_380771356.1">
    <property type="nucleotide sequence ID" value="NZ_JBHUEO010000001.1"/>
</dbReference>
<dbReference type="Proteomes" id="UP001597301">
    <property type="component" value="Unassembled WGS sequence"/>
</dbReference>
<evidence type="ECO:0000313" key="2">
    <source>
        <dbReference type="Proteomes" id="UP001597301"/>
    </source>
</evidence>
<organism evidence="1 2">
    <name type="scientific">Siminovitchia sediminis</name>
    <dbReference type="NCBI Taxonomy" id="1274353"/>
    <lineage>
        <taxon>Bacteria</taxon>
        <taxon>Bacillati</taxon>
        <taxon>Bacillota</taxon>
        <taxon>Bacilli</taxon>
        <taxon>Bacillales</taxon>
        <taxon>Bacillaceae</taxon>
        <taxon>Siminovitchia</taxon>
    </lineage>
</organism>
<gene>
    <name evidence="1" type="ORF">ACFSCZ_00115</name>
</gene>
<evidence type="ECO:0000313" key="1">
    <source>
        <dbReference type="EMBL" id="MFD1705153.1"/>
    </source>
</evidence>
<proteinExistence type="predicted"/>
<reference evidence="2" key="1">
    <citation type="journal article" date="2019" name="Int. J. Syst. Evol. Microbiol.">
        <title>The Global Catalogue of Microorganisms (GCM) 10K type strain sequencing project: providing services to taxonomists for standard genome sequencing and annotation.</title>
        <authorList>
            <consortium name="The Broad Institute Genomics Platform"/>
            <consortium name="The Broad Institute Genome Sequencing Center for Infectious Disease"/>
            <person name="Wu L."/>
            <person name="Ma J."/>
        </authorList>
    </citation>
    <scope>NUCLEOTIDE SEQUENCE [LARGE SCALE GENOMIC DNA]</scope>
    <source>
        <strain evidence="2">CGMCC 1.12295</strain>
    </source>
</reference>
<comment type="caution">
    <text evidence="1">The sequence shown here is derived from an EMBL/GenBank/DDBJ whole genome shotgun (WGS) entry which is preliminary data.</text>
</comment>
<keyword evidence="2" id="KW-1185">Reference proteome</keyword>
<dbReference type="EMBL" id="JBHUEO010000001">
    <property type="protein sequence ID" value="MFD1705153.1"/>
    <property type="molecule type" value="Genomic_DNA"/>
</dbReference>
<name>A0ABW4KCP8_9BACI</name>
<protein>
    <submittedName>
        <fullName evidence="1">Uncharacterized protein</fullName>
    </submittedName>
</protein>
<sequence>MKDWYIGGFIMGLLAVQPYVKVLREIENMDITCKEEERKIHLYHDRLVTKYHEFLAQDISDISFKQMGDAGGLLYIHTNRGIFSYTVHSSPDSFIKAFRMHIKKDYF</sequence>